<accession>A0ABW7DN78</accession>
<evidence type="ECO:0000259" key="4">
    <source>
        <dbReference type="Pfam" id="PF00263"/>
    </source>
</evidence>
<evidence type="ECO:0000313" key="7">
    <source>
        <dbReference type="Proteomes" id="UP001605989"/>
    </source>
</evidence>
<proteinExistence type="inferred from homology"/>
<dbReference type="InterPro" id="IPR001775">
    <property type="entry name" value="GspD/PilQ"/>
</dbReference>
<dbReference type="PANTHER" id="PTHR30332:SF17">
    <property type="entry name" value="TYPE IV PILIATION SYSTEM PROTEIN DR_0774-RELATED"/>
    <property type="match status" value="1"/>
</dbReference>
<dbReference type="InterPro" id="IPR005644">
    <property type="entry name" value="NolW-like"/>
</dbReference>
<dbReference type="Proteomes" id="UP001605989">
    <property type="component" value="Unassembled WGS sequence"/>
</dbReference>
<keyword evidence="3" id="KW-0732">Signal</keyword>
<feature type="chain" id="PRO_5046598654" evidence="3">
    <location>
        <begin position="33"/>
        <end position="382"/>
    </location>
</feature>
<organism evidence="6 7">
    <name type="scientific">Megasphaera hexanoica</name>
    <dbReference type="NCBI Taxonomy" id="1675036"/>
    <lineage>
        <taxon>Bacteria</taxon>
        <taxon>Bacillati</taxon>
        <taxon>Bacillota</taxon>
        <taxon>Negativicutes</taxon>
        <taxon>Veillonellales</taxon>
        <taxon>Veillonellaceae</taxon>
        <taxon>Megasphaera</taxon>
    </lineage>
</organism>
<protein>
    <submittedName>
        <fullName evidence="6">Type II secretion system protein GspD</fullName>
    </submittedName>
</protein>
<dbReference type="InterPro" id="IPR004846">
    <property type="entry name" value="T2SS/T3SS_dom"/>
</dbReference>
<evidence type="ECO:0000256" key="3">
    <source>
        <dbReference type="SAM" id="SignalP"/>
    </source>
</evidence>
<evidence type="ECO:0000313" key="6">
    <source>
        <dbReference type="EMBL" id="MFG6272783.1"/>
    </source>
</evidence>
<dbReference type="RefSeq" id="WP_257536625.1">
    <property type="nucleotide sequence ID" value="NZ_CP011940.1"/>
</dbReference>
<comment type="caution">
    <text evidence="6">The sequence shown here is derived from an EMBL/GenBank/DDBJ whole genome shotgun (WGS) entry which is preliminary data.</text>
</comment>
<keyword evidence="7" id="KW-1185">Reference proteome</keyword>
<comment type="similarity">
    <text evidence="1">Belongs to the bacterial secretin family.</text>
</comment>
<evidence type="ECO:0000256" key="2">
    <source>
        <dbReference type="RuleBase" id="RU004004"/>
    </source>
</evidence>
<dbReference type="PANTHER" id="PTHR30332">
    <property type="entry name" value="PROBABLE GENERAL SECRETION PATHWAY PROTEIN D"/>
    <property type="match status" value="1"/>
</dbReference>
<evidence type="ECO:0000259" key="5">
    <source>
        <dbReference type="Pfam" id="PF03958"/>
    </source>
</evidence>
<comment type="subcellular location">
    <subcellularLocation>
        <location evidence="2">Cell outer membrane</location>
    </subcellularLocation>
</comment>
<dbReference type="EMBL" id="JBIEKR010000004">
    <property type="protein sequence ID" value="MFG6272783.1"/>
    <property type="molecule type" value="Genomic_DNA"/>
</dbReference>
<dbReference type="InterPro" id="IPR050810">
    <property type="entry name" value="Bact_Secretion_Sys_Channel"/>
</dbReference>
<sequence>MKCIFKTGKTWLPLRFLAMGMMLMGWPVQAEALDVRVHEAPVRTVLAGLARSAGINLVIDDTVDGTVTMELHDVPAEEAIRVLAGSQNLLYRTDGAIAFITAGRAHDQARSCYTWKLHHADPDSVRQAAEAMAGSGHIGYHSDTNALVLHGSAQTAAAVDRLVQSLDVPVRQVSVEIEFLSLQTDAVKDRGISWDWTAMEGGPGHRSFLYTGQLRALESKGKARVLARPHLMAQNGREAQILIGDRIPVLTEHVTDGEVSRTTEYEDAGIKLSFTPRIHEDGSVTAHIRAEVGTPILVPELKAYRITTRRADTDVCMQPGRDLLIGGLISREEINNLRKVPILADIPVLGKLFRYHYTSKKETELVILIRSRAASSSPESVR</sequence>
<evidence type="ECO:0000256" key="1">
    <source>
        <dbReference type="RuleBase" id="RU004003"/>
    </source>
</evidence>
<feature type="domain" description="NolW-like" evidence="5">
    <location>
        <begin position="116"/>
        <end position="172"/>
    </location>
</feature>
<keyword evidence="2" id="KW-0813">Transport</keyword>
<dbReference type="Pfam" id="PF00263">
    <property type="entry name" value="Secretin"/>
    <property type="match status" value="1"/>
</dbReference>
<dbReference type="PRINTS" id="PR00811">
    <property type="entry name" value="BCTERIALGSPD"/>
</dbReference>
<name>A0ABW7DN78_9FIRM</name>
<gene>
    <name evidence="6" type="ORF">ACGTZG_06225</name>
</gene>
<dbReference type="Pfam" id="PF03958">
    <property type="entry name" value="Secretin_N"/>
    <property type="match status" value="1"/>
</dbReference>
<dbReference type="Gene3D" id="3.30.1370.130">
    <property type="match status" value="1"/>
</dbReference>
<feature type="domain" description="Type II/III secretion system secretin-like" evidence="4">
    <location>
        <begin position="216"/>
        <end position="371"/>
    </location>
</feature>
<reference evidence="6 7" key="1">
    <citation type="submission" date="2024-10" db="EMBL/GenBank/DDBJ databases">
        <authorList>
            <person name="Sang B.-I."/>
            <person name="Prabhaharan D."/>
        </authorList>
    </citation>
    <scope>NUCLEOTIDE SEQUENCE [LARGE SCALE GENOMIC DNA]</scope>
    <source>
        <strain evidence="6 7">MH</strain>
    </source>
</reference>
<feature type="signal peptide" evidence="3">
    <location>
        <begin position="1"/>
        <end position="32"/>
    </location>
</feature>